<protein>
    <submittedName>
        <fullName evidence="1">Uncharacterized protein</fullName>
    </submittedName>
</protein>
<sequence length="219" mass="24712">MSASALKLVGELNKVLTYYTLDEYNIMGCCHFATKMGISENCMLTTRCVLTVKTLIHLFGVKKGSIISELSDNCVVELECEEKDSPTHTFLYSEGYMYHSYAAEYTLKQTKMDKVDISEMIDEFLNFPNSYSWEKLTGVSVFNFAGEYDITIHNLTNCDPSQTKTNAIILINNALQALAIGEGKYHYDDYTYILSLGRSKGDLIDNGIEYLNDLLSKIT</sequence>
<name>A0A481ZDA4_9VIRU</name>
<dbReference type="EMBL" id="MK500589">
    <property type="protein sequence ID" value="QBK93019.1"/>
    <property type="molecule type" value="Genomic_DNA"/>
</dbReference>
<organism evidence="1">
    <name type="scientific">Pithovirus LCPAC403</name>
    <dbReference type="NCBI Taxonomy" id="2506596"/>
    <lineage>
        <taxon>Viruses</taxon>
        <taxon>Pithoviruses</taxon>
    </lineage>
</organism>
<accession>A0A481ZDA4</accession>
<gene>
    <name evidence="1" type="ORF">LCPAC403_01530</name>
</gene>
<reference evidence="1" key="1">
    <citation type="journal article" date="2019" name="MBio">
        <title>Virus Genomes from Deep Sea Sediments Expand the Ocean Megavirome and Support Independent Origins of Viral Gigantism.</title>
        <authorList>
            <person name="Backstrom D."/>
            <person name="Yutin N."/>
            <person name="Jorgensen S.L."/>
            <person name="Dharamshi J."/>
            <person name="Homa F."/>
            <person name="Zaremba-Niedwiedzka K."/>
            <person name="Spang A."/>
            <person name="Wolf Y.I."/>
            <person name="Koonin E.V."/>
            <person name="Ettema T.J."/>
        </authorList>
    </citation>
    <scope>NUCLEOTIDE SEQUENCE</scope>
</reference>
<evidence type="ECO:0000313" key="1">
    <source>
        <dbReference type="EMBL" id="QBK93019.1"/>
    </source>
</evidence>
<proteinExistence type="predicted"/>